<keyword evidence="2" id="KW-1185">Reference proteome</keyword>
<dbReference type="AlphaFoldDB" id="A0A1L1PXA0"/>
<organism evidence="1 2">
    <name type="scientific">Hydrogenophaga intermedia</name>
    <dbReference type="NCBI Taxonomy" id="65786"/>
    <lineage>
        <taxon>Bacteria</taxon>
        <taxon>Pseudomonadati</taxon>
        <taxon>Pseudomonadota</taxon>
        <taxon>Betaproteobacteria</taxon>
        <taxon>Burkholderiales</taxon>
        <taxon>Comamonadaceae</taxon>
        <taxon>Hydrogenophaga</taxon>
    </lineage>
</organism>
<dbReference type="EMBL" id="CCAE010000108">
    <property type="protein sequence ID" value="CDN90626.1"/>
    <property type="molecule type" value="Genomic_DNA"/>
</dbReference>
<evidence type="ECO:0000313" key="2">
    <source>
        <dbReference type="Proteomes" id="UP000028878"/>
    </source>
</evidence>
<evidence type="ECO:0000313" key="1">
    <source>
        <dbReference type="EMBL" id="CDN90626.1"/>
    </source>
</evidence>
<protein>
    <submittedName>
        <fullName evidence="1">Uncharacterized protein</fullName>
    </submittedName>
</protein>
<dbReference type="Proteomes" id="UP000028878">
    <property type="component" value="Unassembled WGS sequence"/>
</dbReference>
<sequence>MMRNLVSRLFKGDSQLSSIEKAILDCVRGKLDGKLLTLWDSQVQAINKVQRLPDGVETDFYRMLKGRPSFPEELAFPNKTEELLLAKVRVDVPGVKGALSANVWCVRGYLFSIEFAGNVGYFEEAARSEPRPHVQVSCELTADLVSA</sequence>
<dbReference type="RefSeq" id="WP_138820359.1">
    <property type="nucleotide sequence ID" value="NZ_CCAE010000108.1"/>
</dbReference>
<reference evidence="2" key="1">
    <citation type="submission" date="2014-11" db="EMBL/GenBank/DDBJ databases">
        <title>Draft genome sequence of Hydrogenophaga intermedia S1.</title>
        <authorList>
            <person name="Gan H.M."/>
            <person name="Chew T.H."/>
            <person name="Stolz A."/>
        </authorList>
    </citation>
    <scope>NUCLEOTIDE SEQUENCE [LARGE SCALE GENOMIC DNA]</scope>
    <source>
        <strain evidence="2">S1</strain>
    </source>
</reference>
<name>A0A1L1PXA0_HYDIT</name>
<gene>
    <name evidence="1" type="ORF">BN948_05071</name>
</gene>
<proteinExistence type="predicted"/>
<accession>A0A1L1PXA0</accession>